<comment type="caution">
    <text evidence="1">The sequence shown here is derived from an EMBL/GenBank/DDBJ whole genome shotgun (WGS) entry which is preliminary data.</text>
</comment>
<evidence type="ECO:0000313" key="2">
    <source>
        <dbReference type="Proteomes" id="UP000612282"/>
    </source>
</evidence>
<proteinExistence type="predicted"/>
<accession>A0ABQ3XAE7</accession>
<protein>
    <submittedName>
        <fullName evidence="1">Uncharacterized protein</fullName>
    </submittedName>
</protein>
<name>A0ABQ3XAE7_9ACTN</name>
<dbReference type="EMBL" id="BOMG01000049">
    <property type="protein sequence ID" value="GID55460.1"/>
    <property type="molecule type" value="Genomic_DNA"/>
</dbReference>
<reference evidence="1 2" key="1">
    <citation type="submission" date="2021-01" db="EMBL/GenBank/DDBJ databases">
        <title>Whole genome shotgun sequence of Actinoplanes couchii NBRC 106145.</title>
        <authorList>
            <person name="Komaki H."/>
            <person name="Tamura T."/>
        </authorList>
    </citation>
    <scope>NUCLEOTIDE SEQUENCE [LARGE SCALE GENOMIC DNA]</scope>
    <source>
        <strain evidence="1 2">NBRC 106145</strain>
    </source>
</reference>
<organism evidence="1 2">
    <name type="scientific">Actinoplanes couchii</name>
    <dbReference type="NCBI Taxonomy" id="403638"/>
    <lineage>
        <taxon>Bacteria</taxon>
        <taxon>Bacillati</taxon>
        <taxon>Actinomycetota</taxon>
        <taxon>Actinomycetes</taxon>
        <taxon>Micromonosporales</taxon>
        <taxon>Micromonosporaceae</taxon>
        <taxon>Actinoplanes</taxon>
    </lineage>
</organism>
<gene>
    <name evidence="1" type="ORF">Aco03nite_038640</name>
</gene>
<dbReference type="Proteomes" id="UP000612282">
    <property type="component" value="Unassembled WGS sequence"/>
</dbReference>
<sequence length="240" mass="25119">MVAAWGVLLTGAVFWSVRNDPATVPEQRDIGQALPVLRTVAGTVVEVVQDERWVLRIGELRLTECAITPVRDGLEATRDVTLYVPEGEAQEALRGLADGLPAAYGASVLATRGGTRLSFFADAGEYVGVRAEAQSQDQVLNLSVFTGCRPTVDGLDREDPAAGAVPEMLRESAATVRGAVVCPDGGTAATFQADGAGAVPADAEPVWMDASGWAYRNGSESVVATANGERSRISVTTGCR</sequence>
<evidence type="ECO:0000313" key="1">
    <source>
        <dbReference type="EMBL" id="GID55460.1"/>
    </source>
</evidence>
<keyword evidence="2" id="KW-1185">Reference proteome</keyword>